<accession>A0ABY7DY98</accession>
<name>A0ABY7DY98_MYAAR</name>
<keyword evidence="3" id="KW-0677">Repeat</keyword>
<feature type="domain" description="RRM" evidence="6">
    <location>
        <begin position="227"/>
        <end position="297"/>
    </location>
</feature>
<evidence type="ECO:0000259" key="6">
    <source>
        <dbReference type="PROSITE" id="PS50102"/>
    </source>
</evidence>
<dbReference type="Gene3D" id="3.30.160.20">
    <property type="match status" value="1"/>
</dbReference>
<dbReference type="Proteomes" id="UP001164746">
    <property type="component" value="Chromosome 4"/>
</dbReference>
<dbReference type="Pfam" id="PF00076">
    <property type="entry name" value="RRM_1"/>
    <property type="match status" value="3"/>
</dbReference>
<gene>
    <name evidence="7" type="ORF">MAR_009286</name>
</gene>
<evidence type="ECO:0000256" key="4">
    <source>
        <dbReference type="ARBA" id="ARBA00022884"/>
    </source>
</evidence>
<proteinExistence type="predicted"/>
<dbReference type="Pfam" id="PF14709">
    <property type="entry name" value="DND1_DSRM"/>
    <property type="match status" value="1"/>
</dbReference>
<comment type="subcellular location">
    <subcellularLocation>
        <location evidence="1">Cytoplasm</location>
    </subcellularLocation>
</comment>
<dbReference type="SMART" id="SM00360">
    <property type="entry name" value="RRM"/>
    <property type="match status" value="3"/>
</dbReference>
<sequence>MDVNDDINGTANEQALLNLMERTGYTMIQENGQRKFGGPPPSWNGPAPGRGCEIFIGKIPRDCFEDELVPAFEKVGKIYELRLMMDFSGSNRGYAFVMYCNKDDAQKAVRIMNNYEIRKGRLLGVCPSVDNCRLFVGGIPKNKHKDDIMAEMKQVTEGVTDVIVYPSAMDKTKNRGFAFVEYESHRAAAMARRKLIPGRIQLWGHQIAVDWAEPEQDVDEDVMNKVKILYVRNLMISTTEETLMKAFTQAAGQEGVIERVKKCKDYAFIHFRDRDLALKALNGMNVDKTEYQRYARQKLAFPAQAFGYGMSFNDGGLAGSSPFSAMLSSQQPMFPRGVGRTAVGVRGMMRGRGRAAAGSRGGRLGSVGFVRPPMQRCRHTEVLEELCQKNSWGVPAFHLHSTVGHDISGEVQLFLFKVTIPGVTGAMPFQPNKLSRSIDEAKEYAAEFVLQQLGIPVDGSGAATAADLYTGRPLTVPMSMPMPSAIGAPPADAYAGSMIKMPPPPMEQFYQQASYAGPPPVSMHAQF</sequence>
<keyword evidence="4 5" id="KW-0694">RNA-binding</keyword>
<dbReference type="EMBL" id="CP111015">
    <property type="protein sequence ID" value="WAR02728.1"/>
    <property type="molecule type" value="Genomic_DNA"/>
</dbReference>
<protein>
    <submittedName>
        <fullName evidence="7">A1CF-like protein</fullName>
    </submittedName>
</protein>
<dbReference type="CDD" id="cd12250">
    <property type="entry name" value="RRM2_hnRNPR_like"/>
    <property type="match status" value="1"/>
</dbReference>
<dbReference type="InterPro" id="IPR006535">
    <property type="entry name" value="HnRNP_R/Q_splicing_fac"/>
</dbReference>
<evidence type="ECO:0000256" key="2">
    <source>
        <dbReference type="ARBA" id="ARBA00022490"/>
    </source>
</evidence>
<dbReference type="Gene3D" id="3.30.70.330">
    <property type="match status" value="3"/>
</dbReference>
<evidence type="ECO:0000313" key="8">
    <source>
        <dbReference type="Proteomes" id="UP001164746"/>
    </source>
</evidence>
<evidence type="ECO:0000256" key="1">
    <source>
        <dbReference type="ARBA" id="ARBA00004496"/>
    </source>
</evidence>
<reference evidence="7" key="1">
    <citation type="submission" date="2022-11" db="EMBL/GenBank/DDBJ databases">
        <title>Centuries of genome instability and evolution in soft-shell clam transmissible cancer (bioRxiv).</title>
        <authorList>
            <person name="Hart S.F.M."/>
            <person name="Yonemitsu M.A."/>
            <person name="Giersch R.M."/>
            <person name="Beal B.F."/>
            <person name="Arriagada G."/>
            <person name="Davis B.W."/>
            <person name="Ostrander E.A."/>
            <person name="Goff S.P."/>
            <person name="Metzger M.J."/>
        </authorList>
    </citation>
    <scope>NUCLEOTIDE SEQUENCE</scope>
    <source>
        <strain evidence="7">MELC-2E11</strain>
        <tissue evidence="7">Siphon/mantle</tissue>
    </source>
</reference>
<dbReference type="NCBIfam" id="TIGR01648">
    <property type="entry name" value="hnRNP-R-Q"/>
    <property type="match status" value="1"/>
</dbReference>
<feature type="domain" description="RRM" evidence="6">
    <location>
        <begin position="132"/>
        <end position="214"/>
    </location>
</feature>
<dbReference type="InterPro" id="IPR000504">
    <property type="entry name" value="RRM_dom"/>
</dbReference>
<keyword evidence="2" id="KW-0963">Cytoplasm</keyword>
<organism evidence="7 8">
    <name type="scientific">Mya arenaria</name>
    <name type="common">Soft-shell clam</name>
    <dbReference type="NCBI Taxonomy" id="6604"/>
    <lineage>
        <taxon>Eukaryota</taxon>
        <taxon>Metazoa</taxon>
        <taxon>Spiralia</taxon>
        <taxon>Lophotrochozoa</taxon>
        <taxon>Mollusca</taxon>
        <taxon>Bivalvia</taxon>
        <taxon>Autobranchia</taxon>
        <taxon>Heteroconchia</taxon>
        <taxon>Euheterodonta</taxon>
        <taxon>Imparidentia</taxon>
        <taxon>Neoheterodontei</taxon>
        <taxon>Myida</taxon>
        <taxon>Myoidea</taxon>
        <taxon>Myidae</taxon>
        <taxon>Mya</taxon>
    </lineage>
</organism>
<feature type="domain" description="RRM" evidence="6">
    <location>
        <begin position="52"/>
        <end position="130"/>
    </location>
</feature>
<dbReference type="PROSITE" id="PS50102">
    <property type="entry name" value="RRM"/>
    <property type="match status" value="3"/>
</dbReference>
<keyword evidence="8" id="KW-1185">Reference proteome</keyword>
<dbReference type="SUPFAM" id="SSF54768">
    <property type="entry name" value="dsRNA-binding domain-like"/>
    <property type="match status" value="1"/>
</dbReference>
<evidence type="ECO:0000313" key="7">
    <source>
        <dbReference type="EMBL" id="WAR02728.1"/>
    </source>
</evidence>
<dbReference type="InterPro" id="IPR012677">
    <property type="entry name" value="Nucleotide-bd_a/b_plait_sf"/>
</dbReference>
<dbReference type="CDD" id="cd12249">
    <property type="entry name" value="RRM1_hnRNPR_like"/>
    <property type="match status" value="1"/>
</dbReference>
<evidence type="ECO:0000256" key="5">
    <source>
        <dbReference type="PROSITE-ProRule" id="PRU00176"/>
    </source>
</evidence>
<evidence type="ECO:0000256" key="3">
    <source>
        <dbReference type="ARBA" id="ARBA00022737"/>
    </source>
</evidence>
<dbReference type="InterPro" id="IPR035979">
    <property type="entry name" value="RBD_domain_sf"/>
</dbReference>
<dbReference type="SUPFAM" id="SSF54928">
    <property type="entry name" value="RNA-binding domain, RBD"/>
    <property type="match status" value="2"/>
</dbReference>
<dbReference type="PANTHER" id="PTHR21245">
    <property type="entry name" value="HETEROGENEOUS NUCLEAR RIBONUCLEOPROTEIN"/>
    <property type="match status" value="1"/>
</dbReference>